<reference evidence="2" key="1">
    <citation type="submission" date="2019-12" db="EMBL/GenBank/DDBJ databases">
        <authorList>
            <person name="Cremers G."/>
        </authorList>
    </citation>
    <scope>NUCLEOTIDE SEQUENCE</scope>
    <source>
        <strain evidence="2">Vvax</strain>
    </source>
</reference>
<organism evidence="2">
    <name type="scientific">Variovorax paradoxus</name>
    <dbReference type="NCBI Taxonomy" id="34073"/>
    <lineage>
        <taxon>Bacteria</taxon>
        <taxon>Pseudomonadati</taxon>
        <taxon>Pseudomonadota</taxon>
        <taxon>Betaproteobacteria</taxon>
        <taxon>Burkholderiales</taxon>
        <taxon>Comamonadaceae</taxon>
        <taxon>Variovorax</taxon>
    </lineage>
</organism>
<dbReference type="AlphaFoldDB" id="A0A679J258"/>
<evidence type="ECO:0000256" key="1">
    <source>
        <dbReference type="SAM" id="MobiDB-lite"/>
    </source>
</evidence>
<feature type="region of interest" description="Disordered" evidence="1">
    <location>
        <begin position="70"/>
        <end position="89"/>
    </location>
</feature>
<name>A0A679J258_VARPD</name>
<gene>
    <name evidence="2" type="ORF">VVAX_04217</name>
</gene>
<evidence type="ECO:0000313" key="2">
    <source>
        <dbReference type="EMBL" id="CAA2107404.1"/>
    </source>
</evidence>
<dbReference type="RefSeq" id="WP_339091756.1">
    <property type="nucleotide sequence ID" value="NZ_LR743507.1"/>
</dbReference>
<evidence type="ECO:0008006" key="3">
    <source>
        <dbReference type="Google" id="ProtNLM"/>
    </source>
</evidence>
<dbReference type="EMBL" id="LR743507">
    <property type="protein sequence ID" value="CAA2107404.1"/>
    <property type="molecule type" value="Genomic_DNA"/>
</dbReference>
<protein>
    <recommendedName>
        <fullName evidence="3">DUF2946 domain-containing protein</fullName>
    </recommendedName>
</protein>
<accession>A0A679J258</accession>
<sequence length="145" mass="14488">MRTLLLALMIALLPIRGWIGDAMAVEMVRHSLPATAAASADGAAAEAHCHDAMGAMNDMSAMGADDAVGTNTAMDMPGHDNSPTAGSADHQGCGTCTACQVCHTVALGGLPLADTVPGVPQATPAARTARFASAEPAQGLKPPIS</sequence>
<proteinExistence type="predicted"/>